<name>A0ABQ9XNZ8_9EUKA</name>
<feature type="region of interest" description="Disordered" evidence="1">
    <location>
        <begin position="133"/>
        <end position="176"/>
    </location>
</feature>
<organism evidence="2 3">
    <name type="scientific">Blattamonas nauphoetae</name>
    <dbReference type="NCBI Taxonomy" id="2049346"/>
    <lineage>
        <taxon>Eukaryota</taxon>
        <taxon>Metamonada</taxon>
        <taxon>Preaxostyla</taxon>
        <taxon>Oxymonadida</taxon>
        <taxon>Blattamonas</taxon>
    </lineage>
</organism>
<sequence length="176" mass="19459">MLNQVNLSCSATVGLALVKADLIPQIVTTLNPQSLSFSDAVDIHTNFMNVISYSLWLSTPDGLDKLKIKDGYEQQAVHETIFQQIVAPSAKYICHLCVIRFSIVDGTQSLYLMELLAQLLRICPYNQHTMGLSPDSTHPSIHAVSEGDGWRKERRKEGENALNGEVERKSGGDSSK</sequence>
<evidence type="ECO:0000313" key="2">
    <source>
        <dbReference type="EMBL" id="KAK2954142.1"/>
    </source>
</evidence>
<comment type="caution">
    <text evidence="2">The sequence shown here is derived from an EMBL/GenBank/DDBJ whole genome shotgun (WGS) entry which is preliminary data.</text>
</comment>
<accession>A0ABQ9XNZ8</accession>
<evidence type="ECO:0000313" key="3">
    <source>
        <dbReference type="Proteomes" id="UP001281761"/>
    </source>
</evidence>
<dbReference type="Proteomes" id="UP001281761">
    <property type="component" value="Unassembled WGS sequence"/>
</dbReference>
<proteinExistence type="predicted"/>
<keyword evidence="3" id="KW-1185">Reference proteome</keyword>
<reference evidence="2 3" key="1">
    <citation type="journal article" date="2022" name="bioRxiv">
        <title>Genomics of Preaxostyla Flagellates Illuminates Evolutionary Transitions and the Path Towards Mitochondrial Loss.</title>
        <authorList>
            <person name="Novak L.V.F."/>
            <person name="Treitli S.C."/>
            <person name="Pyrih J."/>
            <person name="Halakuc P."/>
            <person name="Pipaliya S.V."/>
            <person name="Vacek V."/>
            <person name="Brzon O."/>
            <person name="Soukal P."/>
            <person name="Eme L."/>
            <person name="Dacks J.B."/>
            <person name="Karnkowska A."/>
            <person name="Elias M."/>
            <person name="Hampl V."/>
        </authorList>
    </citation>
    <scope>NUCLEOTIDE SEQUENCE [LARGE SCALE GENOMIC DNA]</scope>
    <source>
        <strain evidence="2">NAU3</strain>
        <tissue evidence="2">Gut</tissue>
    </source>
</reference>
<dbReference type="EMBL" id="JARBJD010000082">
    <property type="protein sequence ID" value="KAK2954142.1"/>
    <property type="molecule type" value="Genomic_DNA"/>
</dbReference>
<gene>
    <name evidence="2" type="ORF">BLNAU_10959</name>
</gene>
<protein>
    <submittedName>
        <fullName evidence="2">Uncharacterized protein</fullName>
    </submittedName>
</protein>
<evidence type="ECO:0000256" key="1">
    <source>
        <dbReference type="SAM" id="MobiDB-lite"/>
    </source>
</evidence>
<feature type="compositionally biased region" description="Basic and acidic residues" evidence="1">
    <location>
        <begin position="148"/>
        <end position="176"/>
    </location>
</feature>